<dbReference type="GO" id="GO:0008199">
    <property type="term" value="F:ferric iron binding"/>
    <property type="evidence" value="ECO:0007669"/>
    <property type="project" value="InterPro"/>
</dbReference>
<dbReference type="EMBL" id="AY866521">
    <property type="protein sequence ID" value="AAX40646.1"/>
    <property type="molecule type" value="Genomic_DNA"/>
</dbReference>
<feature type="domain" description="Intradiol ring-cleavage dioxygenases" evidence="1">
    <location>
        <begin position="109"/>
        <end position="159"/>
    </location>
</feature>
<dbReference type="Gene3D" id="2.60.130.10">
    <property type="entry name" value="Aromatic compound dioxygenase"/>
    <property type="match status" value="1"/>
</dbReference>
<evidence type="ECO:0000259" key="1">
    <source>
        <dbReference type="Pfam" id="PF00775"/>
    </source>
</evidence>
<dbReference type="SUPFAM" id="SSF49482">
    <property type="entry name" value="Aromatic compound dioxygenase"/>
    <property type="match status" value="1"/>
</dbReference>
<feature type="non-terminal residue" evidence="2">
    <location>
        <position position="171"/>
    </location>
</feature>
<dbReference type="InterPro" id="IPR015889">
    <property type="entry name" value="Intradiol_dOase_core"/>
</dbReference>
<keyword evidence="2" id="KW-0560">Oxidoreductase</keyword>
<name>Q58S81_9PSED</name>
<proteinExistence type="predicted"/>
<keyword evidence="2" id="KW-0223">Dioxygenase</keyword>
<sequence length="171" mass="18906">MLSDTWACRCWWMRSTIDTPPRPPKPRCSGRSTSTACLTANSAKTWPSLRARRRWCADGWSTSTARPWPARYSTCGRPPRTACIPVRTPNSHSATCAVAIAPTPTAVSRFAPLSPVAYPIPTDGPVGRMLDAANRHAWRPAHLHFMIDVPGYRKLVTRMSTTMTREASDAV</sequence>
<accession>Q58S81</accession>
<dbReference type="InterPro" id="IPR000627">
    <property type="entry name" value="Intradiol_dOase_C"/>
</dbReference>
<dbReference type="Pfam" id="PF00775">
    <property type="entry name" value="Dioxygenase_C"/>
    <property type="match status" value="1"/>
</dbReference>
<organism evidence="2">
    <name type="scientific">Pseudomonas sp. PNP4</name>
    <dbReference type="NCBI Taxonomy" id="356626"/>
    <lineage>
        <taxon>Bacteria</taxon>
        <taxon>Pseudomonadati</taxon>
        <taxon>Pseudomonadota</taxon>
        <taxon>Gammaproteobacteria</taxon>
        <taxon>Pseudomonadales</taxon>
        <taxon>Pseudomonadaceae</taxon>
        <taxon>Pseudomonas</taxon>
    </lineage>
</organism>
<protein>
    <submittedName>
        <fullName evidence="2">1,2,4-benzenetriol 1,2-dioxygenase</fullName>
    </submittedName>
</protein>
<reference evidence="2" key="1">
    <citation type="submission" date="2004-12" db="EMBL/GenBank/DDBJ databases">
        <title>Diversity of gene(s) encoding 1,2,4-benzenetriol 1,2-dioxygenase enzyme isolated from various p-nitrophenol degrading bacteria.</title>
        <authorList>
            <person name="Paul D."/>
            <person name="Pandey G."/>
            <person name="Krauss U."/>
            <person name="Schlomann M."/>
            <person name="Jain R.K."/>
        </authorList>
    </citation>
    <scope>NUCLEOTIDE SEQUENCE</scope>
    <source>
        <strain evidence="2">PNP4</strain>
    </source>
</reference>
<dbReference type="GO" id="GO:0016702">
    <property type="term" value="F:oxidoreductase activity, acting on single donors with incorporation of molecular oxygen, incorporation of two atoms of oxygen"/>
    <property type="evidence" value="ECO:0007669"/>
    <property type="project" value="InterPro"/>
</dbReference>
<dbReference type="AlphaFoldDB" id="Q58S81"/>
<evidence type="ECO:0000313" key="2">
    <source>
        <dbReference type="EMBL" id="AAX40646.1"/>
    </source>
</evidence>